<dbReference type="PANTHER" id="PTHR40088:SF1">
    <property type="entry name" value="PECTATE LYASE PEL9"/>
    <property type="match status" value="1"/>
</dbReference>
<comment type="subcellular location">
    <subcellularLocation>
        <location evidence="2">Secreted</location>
    </subcellularLocation>
</comment>
<dbReference type="Proteomes" id="UP000244956">
    <property type="component" value="Unassembled WGS sequence"/>
</dbReference>
<evidence type="ECO:0000256" key="8">
    <source>
        <dbReference type="ARBA" id="ARBA00038263"/>
    </source>
</evidence>
<keyword evidence="4" id="KW-0479">Metal-binding</keyword>
<evidence type="ECO:0000313" key="10">
    <source>
        <dbReference type="EMBL" id="PWD98023.1"/>
    </source>
</evidence>
<dbReference type="Gene3D" id="2.160.20.10">
    <property type="entry name" value="Single-stranded right-handed beta-helix, Pectin lyase-like"/>
    <property type="match status" value="1"/>
</dbReference>
<feature type="domain" description="Secretion system C-terminal sorting" evidence="9">
    <location>
        <begin position="504"/>
        <end position="577"/>
    </location>
</feature>
<comment type="cofactor">
    <cofactor evidence="1">
        <name>Ca(2+)</name>
        <dbReference type="ChEBI" id="CHEBI:29108"/>
    </cofactor>
</comment>
<keyword evidence="5" id="KW-0732">Signal</keyword>
<keyword evidence="7" id="KW-0456">Lyase</keyword>
<evidence type="ECO:0000256" key="6">
    <source>
        <dbReference type="ARBA" id="ARBA00022837"/>
    </source>
</evidence>
<dbReference type="NCBIfam" id="TIGR04183">
    <property type="entry name" value="Por_Secre_tail"/>
    <property type="match status" value="1"/>
</dbReference>
<dbReference type="GO" id="GO:0005576">
    <property type="term" value="C:extracellular region"/>
    <property type="evidence" value="ECO:0007669"/>
    <property type="project" value="UniProtKB-SubCell"/>
</dbReference>
<evidence type="ECO:0000256" key="7">
    <source>
        <dbReference type="ARBA" id="ARBA00023239"/>
    </source>
</evidence>
<protein>
    <recommendedName>
        <fullName evidence="9">Secretion system C-terminal sorting domain-containing protein</fullName>
    </recommendedName>
</protein>
<dbReference type="OrthoDB" id="1398789at2"/>
<dbReference type="GO" id="GO:0016837">
    <property type="term" value="F:carbon-oxygen lyase activity, acting on polysaccharides"/>
    <property type="evidence" value="ECO:0007669"/>
    <property type="project" value="TreeGrafter"/>
</dbReference>
<evidence type="ECO:0000256" key="5">
    <source>
        <dbReference type="ARBA" id="ARBA00022729"/>
    </source>
</evidence>
<dbReference type="InterPro" id="IPR006626">
    <property type="entry name" value="PbH1"/>
</dbReference>
<evidence type="ECO:0000256" key="2">
    <source>
        <dbReference type="ARBA" id="ARBA00004613"/>
    </source>
</evidence>
<sequence length="614" mass="67657">MKSIRLFFVVGLEWVLILSLHATSFHVTPGGSSVSNGSIDDPWNLQTAFSHPFTVQAGDTILIHEGIYSGFFVSQLSGTDGNPIIVSPYQGERVIIEPPSEESGTAALSFEGQYCHIFGLIFRSQKETRSEAGSSPDDYYRADGVAIFGDYNKLINCVIYDNIGNGIGFWSSAPNSEIYGCIIFNNGWIGTDRGHGHAVYTQNESGTKRIANNIVFNSAGFGFHVYTENGGIEGYNIFNNIFFNCGLLANTLETALLVGGFQPASRITISNNCLYQSPEMYDEYSMQLGYGTLINVDATVLNNYIVGGDEALGVTQAWEDLTIRGNTFVNPSTLVMLENDEGYFSVYDWDNNAYFGGTFNGVSFSEWQDAYGFDQNSSYSENLPSSNKVFVYPNEYEEARANIAVYNWEFLDQVEVDVSSFLSDGEKYYLFDAENMNGIPVVEGEVSGNSILVPMNLTETFEPYGNLSAIPPHTGIDFGAFVVIGESGANNVYNAPAMRISRCYPNPTVDIFVIEFANVHFGKMEVNVFDNNGHLVHNEVIHPTPRNNRAVLNLAPFPAGMYIVSMTGEDGTNISCKVVKNDFTSSQDNHFNPGFSKVQEYSDSASTQVPVYHQ</sequence>
<evidence type="ECO:0000256" key="3">
    <source>
        <dbReference type="ARBA" id="ARBA00022525"/>
    </source>
</evidence>
<dbReference type="InterPro" id="IPR012334">
    <property type="entry name" value="Pectin_lyas_fold"/>
</dbReference>
<dbReference type="InterPro" id="IPR052052">
    <property type="entry name" value="Polysaccharide_Lyase_9"/>
</dbReference>
<evidence type="ECO:0000259" key="9">
    <source>
        <dbReference type="Pfam" id="PF18962"/>
    </source>
</evidence>
<organism evidence="10 11">
    <name type="scientific">Marinilabilia rubra</name>
    <dbReference type="NCBI Taxonomy" id="2162893"/>
    <lineage>
        <taxon>Bacteria</taxon>
        <taxon>Pseudomonadati</taxon>
        <taxon>Bacteroidota</taxon>
        <taxon>Bacteroidia</taxon>
        <taxon>Marinilabiliales</taxon>
        <taxon>Marinilabiliaceae</taxon>
        <taxon>Marinilabilia</taxon>
    </lineage>
</organism>
<dbReference type="InterPro" id="IPR011050">
    <property type="entry name" value="Pectin_lyase_fold/virulence"/>
</dbReference>
<dbReference type="GO" id="GO:0046872">
    <property type="term" value="F:metal ion binding"/>
    <property type="evidence" value="ECO:0007669"/>
    <property type="project" value="UniProtKB-KW"/>
</dbReference>
<evidence type="ECO:0000313" key="11">
    <source>
        <dbReference type="Proteomes" id="UP000244956"/>
    </source>
</evidence>
<dbReference type="AlphaFoldDB" id="A0A2U2B4P2"/>
<dbReference type="SMART" id="SM00710">
    <property type="entry name" value="PbH1"/>
    <property type="match status" value="5"/>
</dbReference>
<evidence type="ECO:0000256" key="4">
    <source>
        <dbReference type="ARBA" id="ARBA00022723"/>
    </source>
</evidence>
<dbReference type="SUPFAM" id="SSF51126">
    <property type="entry name" value="Pectin lyase-like"/>
    <property type="match status" value="1"/>
</dbReference>
<dbReference type="EMBL" id="QEWP01000020">
    <property type="protein sequence ID" value="PWD98023.1"/>
    <property type="molecule type" value="Genomic_DNA"/>
</dbReference>
<dbReference type="PANTHER" id="PTHR40088">
    <property type="entry name" value="PECTATE LYASE (EUROFUNG)"/>
    <property type="match status" value="1"/>
</dbReference>
<gene>
    <name evidence="10" type="ORF">DDZ16_17625</name>
</gene>
<proteinExistence type="inferred from homology"/>
<reference evidence="10 11" key="1">
    <citation type="submission" date="2018-05" db="EMBL/GenBank/DDBJ databases">
        <title>Marinilabilia rubrum sp. nov., isolated from saltern sediment.</title>
        <authorList>
            <person name="Zhang R."/>
        </authorList>
    </citation>
    <scope>NUCLEOTIDE SEQUENCE [LARGE SCALE GENOMIC DNA]</scope>
    <source>
        <strain evidence="10 11">WTE16</strain>
    </source>
</reference>
<keyword evidence="3" id="KW-0964">Secreted</keyword>
<dbReference type="Pfam" id="PF18962">
    <property type="entry name" value="Por_Secre_tail"/>
    <property type="match status" value="1"/>
</dbReference>
<comment type="similarity">
    <text evidence="8">Belongs to the polysaccharide lyase 9 family.</text>
</comment>
<keyword evidence="11" id="KW-1185">Reference proteome</keyword>
<keyword evidence="6" id="KW-0106">Calcium</keyword>
<dbReference type="InterPro" id="IPR026444">
    <property type="entry name" value="Secre_tail"/>
</dbReference>
<evidence type="ECO:0000256" key="1">
    <source>
        <dbReference type="ARBA" id="ARBA00001913"/>
    </source>
</evidence>
<dbReference type="RefSeq" id="WP_109265805.1">
    <property type="nucleotide sequence ID" value="NZ_QEWP01000020.1"/>
</dbReference>
<name>A0A2U2B4P2_9BACT</name>
<accession>A0A2U2B4P2</accession>
<comment type="caution">
    <text evidence="10">The sequence shown here is derived from an EMBL/GenBank/DDBJ whole genome shotgun (WGS) entry which is preliminary data.</text>
</comment>